<name>A0ABN3ZTE7_GEOTH</name>
<keyword evidence="2" id="KW-1185">Reference proteome</keyword>
<dbReference type="Proteomes" id="UP000005636">
    <property type="component" value="Chromosome"/>
</dbReference>
<evidence type="ECO:0000313" key="1">
    <source>
        <dbReference type="EMBL" id="AEV18061.1"/>
    </source>
</evidence>
<sequence>MMIEPCRLEGVLKRLGRLFALANIGIKQQMELKPFSRTRDCFLRMGRH</sequence>
<gene>
    <name evidence="1" type="ORF">GTCCBUS3UF5_7380</name>
</gene>
<organism evidence="1 2">
    <name type="scientific">Geobacillus thermoleovorans CCB_US3_UF5</name>
    <dbReference type="NCBI Taxonomy" id="1111068"/>
    <lineage>
        <taxon>Bacteria</taxon>
        <taxon>Bacillati</taxon>
        <taxon>Bacillota</taxon>
        <taxon>Bacilli</taxon>
        <taxon>Bacillales</taxon>
        <taxon>Anoxybacillaceae</taxon>
        <taxon>Geobacillus</taxon>
        <taxon>Geobacillus thermoleovorans group</taxon>
    </lineage>
</organism>
<accession>A0ABN3ZTE7</accession>
<reference evidence="1 2" key="1">
    <citation type="submission" date="2011-11" db="EMBL/GenBank/DDBJ databases">
        <title>Complete genome sequence of thermophilic Geobacillus thermoleovorans CCB_US3_UF5.</title>
        <authorList>
            <person name="Muhd Sakaff M.K.L."/>
            <person name="Abdul Rahman A.Y."/>
            <person name="Saito J.A."/>
            <person name="Hou S."/>
            <person name="Alam M."/>
        </authorList>
    </citation>
    <scope>NUCLEOTIDE SEQUENCE [LARGE SCALE GENOMIC DNA]</scope>
    <source>
        <strain evidence="1 2">CCB_US3_UF5</strain>
    </source>
</reference>
<protein>
    <submittedName>
        <fullName evidence="1">Membrane protein-like protein</fullName>
    </submittedName>
</protein>
<dbReference type="EMBL" id="CP003125">
    <property type="protein sequence ID" value="AEV18061.1"/>
    <property type="molecule type" value="Genomic_DNA"/>
</dbReference>
<evidence type="ECO:0000313" key="2">
    <source>
        <dbReference type="Proteomes" id="UP000005636"/>
    </source>
</evidence>
<proteinExistence type="predicted"/>